<feature type="compositionally biased region" description="Basic and acidic residues" evidence="2">
    <location>
        <begin position="1044"/>
        <end position="1068"/>
    </location>
</feature>
<dbReference type="Proteomes" id="UP001153069">
    <property type="component" value="Unassembled WGS sequence"/>
</dbReference>
<feature type="compositionally biased region" description="Polar residues" evidence="2">
    <location>
        <begin position="750"/>
        <end position="781"/>
    </location>
</feature>
<feature type="compositionally biased region" description="Basic and acidic residues" evidence="2">
    <location>
        <begin position="875"/>
        <end position="956"/>
    </location>
</feature>
<feature type="compositionally biased region" description="Polar residues" evidence="2">
    <location>
        <begin position="367"/>
        <end position="379"/>
    </location>
</feature>
<feature type="compositionally biased region" description="Basic and acidic residues" evidence="2">
    <location>
        <begin position="519"/>
        <end position="535"/>
    </location>
</feature>
<sequence>MELGVGNIHDQNDSIPTNVGEGSDDSMEVAALSRQTALENHKLQKQLERQKYEHEQQQLQLRQEQLRQQEQLRWQQHQLQLQQEQLMQQEHVRSMRQQQQIRNQKLHHQQRHQYQMQQKQLREQQQMLERQYQQQQSEQQDGIKRHLETQRQQQEEMRQREQQKEERKEERRSLLAPKLRRGRWQRHQQLLHQLDDEEESLYDLRKTITVRRNAPSSDASVASMILQNVTGEASFGGHHHRQGVTIDVRAVSEALSFLDRASRLQIPEHLAATLEILSKTPRGEKEQIVRKAIAVRQGRKVYGDDYDSLQQSFSKLSYSSGFTTSYQPVVAPNSSSFGLLQKPTSQTKQSKTSALSVSSSSSRSLGPKSTITSPQGSDTSDLESYASRREAKREPPTRPQETLTEGIKPSHQKDEETAHSYMPTHLKEAIAEPFDSMHQREPSVESSYPSPPLQREPSVGSPYPSLHKTGHIVESYTSTHQREPSVESHYPSPPQMEPLESYAPPEQREPSVGSYPSPRPREPSVESYLHRKEPALDPYTDNQRQHVAESVSPPASRKPKKDPSTRNSRNLALSPLETGFRREADFNYKQKSQDPEEERMQEYQEYEEYPESPDISANPTPLHGMSIPGLATESYKSEGAERHRHHGAVVPNAATPLHRNVGVRNTNERDPLSPTFGLSADSEDVPTVELGEMISPSTIGVSLGTSAAGEDMSFPSLKISEAISLPSKSKPGHAMRREPSPSPSDVLMTYTVTENGEDSSFSGSNPKSRFDSGKSSAQSRGKQPLGTRADLIRQKIGHQPDSRHSRPSHHTRTSRQQSSKAESRERSRSSSNNSRVQSSKVLRSPSPVNNGSEPPFLPPSSRRSLYDQASTGARGESDRHSSDSKSSNDERIAQRVARDSPKRKPSDPKRNDRSLSRSRNRMFDGDRRPPHTENNSEYREITIKGSRSHDSEKYEVEGMGYASDEGTRGVSISNVTPLTPSTNRSGSVERRKHPISTDHKRGKSKESRQREIGSNAEEYRSSSRRSRSIEIDTRAAPDEFEESLPSHDIRKDRGRTRQDASTRGKVDIPYRASSRSKSRDVPRIPRHGKNPLEDSFRDDRNQYDTSSLNSSEGRPIGPSSGVHHDKYERPIDPRDFEEDESRPQRIEPVGRPTRAPRDPSQRGQNPRFDEGPDEAQEYDQDEEDTSTLESGIRSVGNYRTTKGNKAAKAMAYDLDAPLSYEEETSTFGESTKRNDGYHHNHHHHQHQANDKYHPRMDDYEANNESMGGSRAEEREGQSIPSKGTDQSLLGMGIAEQHSYIVEKGAESYFMDIRALGGHHHPIHHEAPSSVVVQAPANVNASTIRSAYATMNKVLGKDRYSPVGVHGKKTKTGGRPSLFGGKKKRRPTIEDEEDLDRWLETAMASKSVDDGCGIDARQFGEGDEADLDAWLDNVICR</sequence>
<feature type="compositionally biased region" description="Low complexity" evidence="2">
    <location>
        <begin position="350"/>
        <end position="364"/>
    </location>
</feature>
<evidence type="ECO:0000313" key="3">
    <source>
        <dbReference type="EMBL" id="CAB9517693.1"/>
    </source>
</evidence>
<reference evidence="3" key="1">
    <citation type="submission" date="2020-06" db="EMBL/GenBank/DDBJ databases">
        <authorList>
            <consortium name="Plant Systems Biology data submission"/>
        </authorList>
    </citation>
    <scope>NUCLEOTIDE SEQUENCE</scope>
    <source>
        <strain evidence="3">D6</strain>
    </source>
</reference>
<keyword evidence="4" id="KW-1185">Reference proteome</keyword>
<feature type="compositionally biased region" description="Basic and acidic residues" evidence="2">
    <location>
        <begin position="386"/>
        <end position="396"/>
    </location>
</feature>
<feature type="compositionally biased region" description="Acidic residues" evidence="2">
    <location>
        <begin position="1171"/>
        <end position="1186"/>
    </location>
</feature>
<feature type="region of interest" description="Disordered" evidence="2">
    <location>
        <begin position="1361"/>
        <end position="1390"/>
    </location>
</feature>
<evidence type="ECO:0000256" key="2">
    <source>
        <dbReference type="SAM" id="MobiDB-lite"/>
    </source>
</evidence>
<feature type="region of interest" description="Disordered" evidence="2">
    <location>
        <begin position="1"/>
        <end position="28"/>
    </location>
</feature>
<feature type="region of interest" description="Disordered" evidence="2">
    <location>
        <begin position="724"/>
        <end position="1195"/>
    </location>
</feature>
<feature type="compositionally biased region" description="Basic and acidic residues" evidence="2">
    <location>
        <begin position="790"/>
        <end position="804"/>
    </location>
</feature>
<feature type="compositionally biased region" description="Polar residues" evidence="2">
    <location>
        <begin position="970"/>
        <end position="986"/>
    </location>
</feature>
<feature type="compositionally biased region" description="Basic and acidic residues" evidence="2">
    <location>
        <begin position="425"/>
        <end position="443"/>
    </location>
</feature>
<dbReference type="EMBL" id="CAICTM010000873">
    <property type="protein sequence ID" value="CAB9517693.1"/>
    <property type="molecule type" value="Genomic_DNA"/>
</dbReference>
<proteinExistence type="predicted"/>
<organism evidence="3 4">
    <name type="scientific">Seminavis robusta</name>
    <dbReference type="NCBI Taxonomy" id="568900"/>
    <lineage>
        <taxon>Eukaryota</taxon>
        <taxon>Sar</taxon>
        <taxon>Stramenopiles</taxon>
        <taxon>Ochrophyta</taxon>
        <taxon>Bacillariophyta</taxon>
        <taxon>Bacillariophyceae</taxon>
        <taxon>Bacillariophycidae</taxon>
        <taxon>Naviculales</taxon>
        <taxon>Naviculaceae</taxon>
        <taxon>Seminavis</taxon>
    </lineage>
</organism>
<feature type="compositionally biased region" description="Basic and acidic residues" evidence="2">
    <location>
        <begin position="141"/>
        <end position="173"/>
    </location>
</feature>
<comment type="caution">
    <text evidence="3">The sequence shown here is derived from an EMBL/GenBank/DDBJ whole genome shotgun (WGS) entry which is preliminary data.</text>
</comment>
<feature type="compositionally biased region" description="Basic and acidic residues" evidence="2">
    <location>
        <begin position="1122"/>
        <end position="1134"/>
    </location>
</feature>
<feature type="compositionally biased region" description="Basic and acidic residues" evidence="2">
    <location>
        <begin position="1090"/>
        <end position="1102"/>
    </location>
</feature>
<accession>A0A9N8HP51</accession>
<feature type="region of interest" description="Disordered" evidence="2">
    <location>
        <begin position="340"/>
        <end position="682"/>
    </location>
</feature>
<feature type="compositionally biased region" description="Low complexity" evidence="2">
    <location>
        <begin position="112"/>
        <end position="140"/>
    </location>
</feature>
<feature type="compositionally biased region" description="Low complexity" evidence="2">
    <location>
        <begin position="829"/>
        <end position="841"/>
    </location>
</feature>
<feature type="compositionally biased region" description="Polar residues" evidence="2">
    <location>
        <begin position="1103"/>
        <end position="1112"/>
    </location>
</feature>
<evidence type="ECO:0000256" key="1">
    <source>
        <dbReference type="SAM" id="Coils"/>
    </source>
</evidence>
<evidence type="ECO:0000313" key="4">
    <source>
        <dbReference type="Proteomes" id="UP001153069"/>
    </source>
</evidence>
<name>A0A9N8HP51_9STRA</name>
<feature type="compositionally biased region" description="Polar residues" evidence="2">
    <location>
        <begin position="340"/>
        <end position="349"/>
    </location>
</feature>
<feature type="region of interest" description="Disordered" evidence="2">
    <location>
        <begin position="1223"/>
        <end position="1286"/>
    </location>
</feature>
<feature type="compositionally biased region" description="Basic and acidic residues" evidence="2">
    <location>
        <begin position="1247"/>
        <end position="1258"/>
    </location>
</feature>
<feature type="compositionally biased region" description="Basic and acidic residues" evidence="2">
    <location>
        <begin position="579"/>
        <end position="602"/>
    </location>
</feature>
<feature type="compositionally biased region" description="Basic and acidic residues" evidence="2">
    <location>
        <begin position="995"/>
        <end position="1037"/>
    </location>
</feature>
<keyword evidence="1" id="KW-0175">Coiled coil</keyword>
<protein>
    <submittedName>
        <fullName evidence="3">Uncharacterized protein</fullName>
    </submittedName>
</protein>
<gene>
    <name evidence="3" type="ORF">SEMRO_874_G214170.1</name>
</gene>
<feature type="region of interest" description="Disordered" evidence="2">
    <location>
        <begin position="93"/>
        <end position="174"/>
    </location>
</feature>
<feature type="coiled-coil region" evidence="1">
    <location>
        <begin position="38"/>
        <end position="72"/>
    </location>
</feature>